<dbReference type="Proteomes" id="UP000027138">
    <property type="component" value="Unassembled WGS sequence"/>
</dbReference>
<protein>
    <submittedName>
        <fullName evidence="2">Uncharacterized protein</fullName>
    </submittedName>
</protein>
<keyword evidence="3" id="KW-1185">Reference proteome</keyword>
<dbReference type="AlphaFoldDB" id="A0A067JK36"/>
<name>A0A067JK36_JATCU</name>
<accession>A0A067JK36</accession>
<sequence length="146" mass="15082">MARGRAVDSDTSGSGLCGGHGRGRSTHGRGGTIPLPSSSGTSGPSSFTQLHVMPSLPSIPSSSTPLLGPTESSLASQSPTALASSRPQPDHSAEEISALWAHVDEQERRLTELKAHVMRMSGHHGAATSSFDPLSAIDPHFSIALH</sequence>
<organism evidence="2 3">
    <name type="scientific">Jatropha curcas</name>
    <name type="common">Barbados nut</name>
    <dbReference type="NCBI Taxonomy" id="180498"/>
    <lineage>
        <taxon>Eukaryota</taxon>
        <taxon>Viridiplantae</taxon>
        <taxon>Streptophyta</taxon>
        <taxon>Embryophyta</taxon>
        <taxon>Tracheophyta</taxon>
        <taxon>Spermatophyta</taxon>
        <taxon>Magnoliopsida</taxon>
        <taxon>eudicotyledons</taxon>
        <taxon>Gunneridae</taxon>
        <taxon>Pentapetalae</taxon>
        <taxon>rosids</taxon>
        <taxon>fabids</taxon>
        <taxon>Malpighiales</taxon>
        <taxon>Euphorbiaceae</taxon>
        <taxon>Crotonoideae</taxon>
        <taxon>Jatropheae</taxon>
        <taxon>Jatropha</taxon>
    </lineage>
</organism>
<proteinExistence type="predicted"/>
<feature type="compositionally biased region" description="Low complexity" evidence="1">
    <location>
        <begin position="32"/>
        <end position="74"/>
    </location>
</feature>
<evidence type="ECO:0000256" key="1">
    <source>
        <dbReference type="SAM" id="MobiDB-lite"/>
    </source>
</evidence>
<reference evidence="2 3" key="1">
    <citation type="journal article" date="2014" name="PLoS ONE">
        <title>Global Analysis of Gene Expression Profiles in Physic Nut (Jatropha curcas L.) Seedlings Exposed to Salt Stress.</title>
        <authorList>
            <person name="Zhang L."/>
            <person name="Zhang C."/>
            <person name="Wu P."/>
            <person name="Chen Y."/>
            <person name="Li M."/>
            <person name="Jiang H."/>
            <person name="Wu G."/>
        </authorList>
    </citation>
    <scope>NUCLEOTIDE SEQUENCE [LARGE SCALE GENOMIC DNA]</scope>
    <source>
        <strain evidence="3">cv. GZQX0401</strain>
        <tissue evidence="2">Young leaves</tissue>
    </source>
</reference>
<evidence type="ECO:0000313" key="2">
    <source>
        <dbReference type="EMBL" id="KDP23188.1"/>
    </source>
</evidence>
<gene>
    <name evidence="2" type="ORF">JCGZ_00337</name>
</gene>
<feature type="region of interest" description="Disordered" evidence="1">
    <location>
        <begin position="1"/>
        <end position="94"/>
    </location>
</feature>
<dbReference type="EMBL" id="KK915230">
    <property type="protein sequence ID" value="KDP23188.1"/>
    <property type="molecule type" value="Genomic_DNA"/>
</dbReference>
<evidence type="ECO:0000313" key="3">
    <source>
        <dbReference type="Proteomes" id="UP000027138"/>
    </source>
</evidence>
<feature type="compositionally biased region" description="Polar residues" evidence="1">
    <location>
        <begin position="75"/>
        <end position="87"/>
    </location>
</feature>